<keyword evidence="1" id="KW-0732">Signal</keyword>
<organism evidence="2 3">
    <name type="scientific">Actinoplanes utahensis</name>
    <dbReference type="NCBI Taxonomy" id="1869"/>
    <lineage>
        <taxon>Bacteria</taxon>
        <taxon>Bacillati</taxon>
        <taxon>Actinomycetota</taxon>
        <taxon>Actinomycetes</taxon>
        <taxon>Micromonosporales</taxon>
        <taxon>Micromonosporaceae</taxon>
        <taxon>Actinoplanes</taxon>
    </lineage>
</organism>
<gene>
    <name evidence="2" type="ORF">MB27_08510</name>
</gene>
<reference evidence="2 3" key="1">
    <citation type="submission" date="2014-10" db="EMBL/GenBank/DDBJ databases">
        <title>Draft genome sequence of Actinoplanes utahensis NRRL 12052.</title>
        <authorList>
            <person name="Velasco-Bucheli B."/>
            <person name="del Cerro C."/>
            <person name="Hormigo D."/>
            <person name="Garcia J.L."/>
            <person name="Acebal C."/>
            <person name="Arroyo M."/>
            <person name="de la Mata I."/>
        </authorList>
    </citation>
    <scope>NUCLEOTIDE SEQUENCE [LARGE SCALE GENOMIC DNA]</scope>
    <source>
        <strain evidence="2 3">NRRL 12052</strain>
    </source>
</reference>
<keyword evidence="3" id="KW-1185">Reference proteome</keyword>
<name>A0A0A6UQY7_ACTUT</name>
<evidence type="ECO:0000313" key="2">
    <source>
        <dbReference type="EMBL" id="KHD77826.1"/>
    </source>
</evidence>
<accession>A0A0A6UQY7</accession>
<sequence length="173" mass="18194">MIRTPAGMLALTAAFALTAGCTPTDPKGKDAPLPTRPFAEVTQQAEADAKIITDAAPDAEKSLWTATPAPCTGQNGEFADDDRWYLAAGFVLDVPPSDQFTTLGRIKTALQNKGWVITGEESFADGTRGDLTAHNPATGHTTNLFTTKDRTGIAVSVDSPCYMPSPGENPLKG</sequence>
<dbReference type="Proteomes" id="UP000054537">
    <property type="component" value="Unassembled WGS sequence"/>
</dbReference>
<comment type="caution">
    <text evidence="2">The sequence shown here is derived from an EMBL/GenBank/DDBJ whole genome shotgun (WGS) entry which is preliminary data.</text>
</comment>
<dbReference type="RefSeq" id="WP_043523628.1">
    <property type="nucleotide sequence ID" value="NZ_BAABKU010000026.1"/>
</dbReference>
<dbReference type="OrthoDB" id="3399276at2"/>
<feature type="chain" id="PRO_5038413427" description="Lipoprotein" evidence="1">
    <location>
        <begin position="20"/>
        <end position="173"/>
    </location>
</feature>
<evidence type="ECO:0000256" key="1">
    <source>
        <dbReference type="SAM" id="SignalP"/>
    </source>
</evidence>
<protein>
    <recommendedName>
        <fullName evidence="4">Lipoprotein</fullName>
    </recommendedName>
</protein>
<dbReference type="AlphaFoldDB" id="A0A0A6UQY7"/>
<evidence type="ECO:0008006" key="4">
    <source>
        <dbReference type="Google" id="ProtNLM"/>
    </source>
</evidence>
<proteinExistence type="predicted"/>
<dbReference type="STRING" id="1869.MB27_08510"/>
<dbReference type="EMBL" id="JRTT01000008">
    <property type="protein sequence ID" value="KHD77826.1"/>
    <property type="molecule type" value="Genomic_DNA"/>
</dbReference>
<feature type="signal peptide" evidence="1">
    <location>
        <begin position="1"/>
        <end position="19"/>
    </location>
</feature>
<dbReference type="PROSITE" id="PS51257">
    <property type="entry name" value="PROKAR_LIPOPROTEIN"/>
    <property type="match status" value="1"/>
</dbReference>
<evidence type="ECO:0000313" key="3">
    <source>
        <dbReference type="Proteomes" id="UP000054537"/>
    </source>
</evidence>